<accession>A0ABU5E5I9</accession>
<feature type="domain" description="Class II aldolase/adducin N-terminal" evidence="2">
    <location>
        <begin position="22"/>
        <end position="204"/>
    </location>
</feature>
<comment type="caution">
    <text evidence="3">The sequence shown here is derived from an EMBL/GenBank/DDBJ whole genome shotgun (WGS) entry which is preliminary data.</text>
</comment>
<dbReference type="PANTHER" id="PTHR10672:SF3">
    <property type="entry name" value="PROTEIN HU-LI TAI SHAO"/>
    <property type="match status" value="1"/>
</dbReference>
<organism evidence="3 4">
    <name type="scientific">Dongia soli</name>
    <dbReference type="NCBI Taxonomy" id="600628"/>
    <lineage>
        <taxon>Bacteria</taxon>
        <taxon>Pseudomonadati</taxon>
        <taxon>Pseudomonadota</taxon>
        <taxon>Alphaproteobacteria</taxon>
        <taxon>Rhodospirillales</taxon>
        <taxon>Dongiaceae</taxon>
        <taxon>Dongia</taxon>
    </lineage>
</organism>
<gene>
    <name evidence="3" type="ORF">SMD27_01700</name>
</gene>
<sequence length="255" mass="28470">MSLAVIADNNTSDADLESRGRIDLAAAFRWFARLNMHESVANHLSFAVSPAGDRFLMNPRSKHFARMKASDLLLLATNDKDALSRPDAPDPTAWYIHGRLHAKLPQARCVMHLHSKYATALACLEDNRLYPIDQNTMRFYDDIAYDNAFGGMALSDDEGDRLASVIGTKSVLVMGNHGVLVVGKTVAQAFDALYYFERAAETLLTCYATGKKLQIVSENVAILTARQWSDYTQLSEDHLREVKAILDVEEPEYRS</sequence>
<dbReference type="SMART" id="SM01007">
    <property type="entry name" value="Aldolase_II"/>
    <property type="match status" value="1"/>
</dbReference>
<evidence type="ECO:0000313" key="3">
    <source>
        <dbReference type="EMBL" id="MDY0881547.1"/>
    </source>
</evidence>
<dbReference type="InterPro" id="IPR051017">
    <property type="entry name" value="Aldolase-II_Adducin_sf"/>
</dbReference>
<dbReference type="Proteomes" id="UP001279642">
    <property type="component" value="Unassembled WGS sequence"/>
</dbReference>
<dbReference type="NCBIfam" id="NF005689">
    <property type="entry name" value="PRK07490.1"/>
    <property type="match status" value="1"/>
</dbReference>
<dbReference type="InterPro" id="IPR001303">
    <property type="entry name" value="Aldolase_II/adducin_N"/>
</dbReference>
<dbReference type="Pfam" id="PF00596">
    <property type="entry name" value="Aldolase_II"/>
    <property type="match status" value="1"/>
</dbReference>
<dbReference type="SUPFAM" id="SSF53639">
    <property type="entry name" value="AraD/HMP-PK domain-like"/>
    <property type="match status" value="1"/>
</dbReference>
<proteinExistence type="inferred from homology"/>
<dbReference type="EMBL" id="JAXCLW010000001">
    <property type="protein sequence ID" value="MDY0881547.1"/>
    <property type="molecule type" value="Genomic_DNA"/>
</dbReference>
<evidence type="ECO:0000313" key="4">
    <source>
        <dbReference type="Proteomes" id="UP001279642"/>
    </source>
</evidence>
<dbReference type="PANTHER" id="PTHR10672">
    <property type="entry name" value="ADDUCIN"/>
    <property type="match status" value="1"/>
</dbReference>
<protein>
    <submittedName>
        <fullName evidence="3">Class II aldolase/adducin family protein</fullName>
    </submittedName>
</protein>
<comment type="similarity">
    <text evidence="1">Belongs to the aldolase class II family.</text>
</comment>
<evidence type="ECO:0000256" key="1">
    <source>
        <dbReference type="ARBA" id="ARBA00037961"/>
    </source>
</evidence>
<keyword evidence="4" id="KW-1185">Reference proteome</keyword>
<evidence type="ECO:0000259" key="2">
    <source>
        <dbReference type="SMART" id="SM01007"/>
    </source>
</evidence>
<dbReference type="InterPro" id="IPR036409">
    <property type="entry name" value="Aldolase_II/adducin_N_sf"/>
</dbReference>
<dbReference type="RefSeq" id="WP_320506606.1">
    <property type="nucleotide sequence ID" value="NZ_JAXCLW010000001.1"/>
</dbReference>
<reference evidence="3 4" key="1">
    <citation type="journal article" date="2016" name="Antonie Van Leeuwenhoek">
        <title>Dongia soli sp. nov., isolated from soil from Dokdo, Korea.</title>
        <authorList>
            <person name="Kim D.U."/>
            <person name="Lee H."/>
            <person name="Kim H."/>
            <person name="Kim S.G."/>
            <person name="Ka J.O."/>
        </authorList>
    </citation>
    <scope>NUCLEOTIDE SEQUENCE [LARGE SCALE GENOMIC DNA]</scope>
    <source>
        <strain evidence="3 4">D78</strain>
    </source>
</reference>
<dbReference type="Gene3D" id="3.40.225.10">
    <property type="entry name" value="Class II aldolase/adducin N-terminal domain"/>
    <property type="match status" value="1"/>
</dbReference>
<name>A0ABU5E5I9_9PROT</name>